<feature type="region of interest" description="Disordered" evidence="7">
    <location>
        <begin position="598"/>
        <end position="623"/>
    </location>
</feature>
<evidence type="ECO:0000256" key="4">
    <source>
        <dbReference type="ARBA" id="ARBA00023277"/>
    </source>
</evidence>
<evidence type="ECO:0000256" key="5">
    <source>
        <dbReference type="ARBA" id="ARBA00023295"/>
    </source>
</evidence>
<dbReference type="SMART" id="SM00060">
    <property type="entry name" value="FN3"/>
    <property type="match status" value="1"/>
</dbReference>
<dbReference type="SUPFAM" id="SSF49265">
    <property type="entry name" value="Fibronectin type III"/>
    <property type="match status" value="1"/>
</dbReference>
<evidence type="ECO:0000256" key="8">
    <source>
        <dbReference type="SAM" id="SignalP"/>
    </source>
</evidence>
<dbReference type="Gene3D" id="2.60.40.10">
    <property type="entry name" value="Immunoglobulins"/>
    <property type="match status" value="2"/>
</dbReference>
<dbReference type="CDD" id="cd00063">
    <property type="entry name" value="FN3"/>
    <property type="match status" value="1"/>
</dbReference>
<accession>A0A7W3T6W3</accession>
<keyword evidence="3" id="KW-0378">Hydrolase</keyword>
<dbReference type="SMART" id="SM00637">
    <property type="entry name" value="CBD_II"/>
    <property type="match status" value="1"/>
</dbReference>
<dbReference type="InterPro" id="IPR004197">
    <property type="entry name" value="Cellulase_Ig-like"/>
</dbReference>
<dbReference type="InterPro" id="IPR003961">
    <property type="entry name" value="FN3_dom"/>
</dbReference>
<gene>
    <name evidence="11" type="ORF">FOE67_21780</name>
</gene>
<organism evidence="11 12">
    <name type="scientific">Streptomyces calidiresistens</name>
    <dbReference type="NCBI Taxonomy" id="1485586"/>
    <lineage>
        <taxon>Bacteria</taxon>
        <taxon>Bacillati</taxon>
        <taxon>Actinomycetota</taxon>
        <taxon>Actinomycetes</taxon>
        <taxon>Kitasatosporales</taxon>
        <taxon>Streptomycetaceae</taxon>
        <taxon>Streptomyces</taxon>
    </lineage>
</organism>
<dbReference type="InterPro" id="IPR001919">
    <property type="entry name" value="CBD2"/>
</dbReference>
<dbReference type="InterPro" id="IPR013783">
    <property type="entry name" value="Ig-like_fold"/>
</dbReference>
<evidence type="ECO:0000256" key="3">
    <source>
        <dbReference type="ARBA" id="ARBA00022801"/>
    </source>
</evidence>
<dbReference type="InterPro" id="IPR001701">
    <property type="entry name" value="Glyco_hydro_9"/>
</dbReference>
<feature type="domain" description="Fibronectin type-III" evidence="9">
    <location>
        <begin position="618"/>
        <end position="707"/>
    </location>
</feature>
<dbReference type="GO" id="GO:0000272">
    <property type="term" value="P:polysaccharide catabolic process"/>
    <property type="evidence" value="ECO:0007669"/>
    <property type="project" value="UniProtKB-KW"/>
</dbReference>
<dbReference type="GO" id="GO:0030247">
    <property type="term" value="F:polysaccharide binding"/>
    <property type="evidence" value="ECO:0007669"/>
    <property type="project" value="UniProtKB-UniRule"/>
</dbReference>
<evidence type="ECO:0008006" key="13">
    <source>
        <dbReference type="Google" id="ProtNLM"/>
    </source>
</evidence>
<dbReference type="SUPFAM" id="SSF49384">
    <property type="entry name" value="Carbohydrate-binding domain"/>
    <property type="match status" value="1"/>
</dbReference>
<dbReference type="InterPro" id="IPR008965">
    <property type="entry name" value="CBM2/CBM3_carb-bd_dom_sf"/>
</dbReference>
<dbReference type="Pfam" id="PF02927">
    <property type="entry name" value="CelD_N"/>
    <property type="match status" value="1"/>
</dbReference>
<dbReference type="Pfam" id="PF00553">
    <property type="entry name" value="CBM_2"/>
    <property type="match status" value="1"/>
</dbReference>
<dbReference type="AlphaFoldDB" id="A0A7W3T6W3"/>
<dbReference type="InterPro" id="IPR008928">
    <property type="entry name" value="6-hairpin_glycosidase_sf"/>
</dbReference>
<dbReference type="InterPro" id="IPR012341">
    <property type="entry name" value="6hp_glycosidase-like_sf"/>
</dbReference>
<dbReference type="Gene3D" id="2.60.40.290">
    <property type="match status" value="1"/>
</dbReference>
<dbReference type="InterPro" id="IPR036116">
    <property type="entry name" value="FN3_sf"/>
</dbReference>
<evidence type="ECO:0000256" key="7">
    <source>
        <dbReference type="SAM" id="MobiDB-lite"/>
    </source>
</evidence>
<name>A0A7W3T6W3_9ACTN</name>
<evidence type="ECO:0000259" key="9">
    <source>
        <dbReference type="PROSITE" id="PS50853"/>
    </source>
</evidence>
<feature type="compositionally biased region" description="Low complexity" evidence="7">
    <location>
        <begin position="611"/>
        <end position="623"/>
    </location>
</feature>
<sequence>MPSRPHHRRRRTAAATAGVVLAALLPLHLAGGGAAHANADPSPVRVNQIGYLTGADKIATVVSPSTSPLPWELRDAGGTVVASGTTAVRGHDAASGDHVHHADFSSVTTTGVHTLHVPGVGTSVAFGIDDSSLYPDLAGEALNYFYFHRMGTPTEARHLRYPAHAHEALHPGDESVPCYQQWCGDERLNVRYSWADAGDFGIYAVNHAISAWTLLNLHERYPDAHPDGSLNIPESGNGRSDLVDEVEYGSRFMPGLLPSTGLASHKVHNHVWSAFPTSIAQENAQARSAQPPSTNATYAVARTTAHLARVLEPDDPARAAELWASARDAWQRAESHPVLTYPNAPQAEGGGDYGDSKTTDDRYAAAVELYLTAGALGDSSVGTYRSAVTGSPHYGEVGQFDWAEVAGAGTLSLLTVDNDLPAADLARMESNLLSFADSITGVLEREGYPSAIPGSSRYPWGSNSFIANRMLVLGTAHDLTGETGYLRAMHRAMDYLMGNNAMRLSYVTGYGAFAETDLHDRLAWGAYPQTPFPPGWLSGGPNNELINDNATPTGQPAAKSYAGPDTAPQAWGSKENTINWNAPLAWVATHLDRTAHELVEGDGNGPGPGPGDSEPPTAPGTPTVVATTADSVTLSWTAATDDVGIAGYRVLRLDGGARTPVASVTGTTAVITGLEPDTAYTFAVEARDAAGNVSPLSGSVTARTAAGGSGPGAPGATCAVAYRVTGQWQGGFQAEVTLTNTGPTTLSGWSLSWEFPGGESVSNMWGGTASQVGGRVTVSPMDYTATVPAGGSVTLGFVGSAPGAAGVPTSFAVDGSACTTG</sequence>
<proteinExistence type="inferred from homology"/>
<evidence type="ECO:0000256" key="6">
    <source>
        <dbReference type="ARBA" id="ARBA00023326"/>
    </source>
</evidence>
<feature type="chain" id="PRO_5039630388" description="Endoglucanase" evidence="8">
    <location>
        <begin position="38"/>
        <end position="821"/>
    </location>
</feature>
<dbReference type="Gene3D" id="1.50.10.10">
    <property type="match status" value="1"/>
</dbReference>
<dbReference type="CDD" id="cd02850">
    <property type="entry name" value="E_set_Cellulase_N"/>
    <property type="match status" value="1"/>
</dbReference>
<feature type="signal peptide" evidence="8">
    <location>
        <begin position="1"/>
        <end position="37"/>
    </location>
</feature>
<dbReference type="PROSITE" id="PS50853">
    <property type="entry name" value="FN3"/>
    <property type="match status" value="1"/>
</dbReference>
<keyword evidence="12" id="KW-1185">Reference proteome</keyword>
<dbReference type="RefSeq" id="WP_182666603.1">
    <property type="nucleotide sequence ID" value="NZ_VKHS01000737.1"/>
</dbReference>
<dbReference type="InterPro" id="IPR012291">
    <property type="entry name" value="CBM2_carb-bd_dom_sf"/>
</dbReference>
<feature type="region of interest" description="Disordered" evidence="7">
    <location>
        <begin position="544"/>
        <end position="572"/>
    </location>
</feature>
<dbReference type="GO" id="GO:0008810">
    <property type="term" value="F:cellulase activity"/>
    <property type="evidence" value="ECO:0007669"/>
    <property type="project" value="InterPro"/>
</dbReference>
<dbReference type="Pfam" id="PF00759">
    <property type="entry name" value="Glyco_hydro_9"/>
    <property type="match status" value="1"/>
</dbReference>
<dbReference type="InterPro" id="IPR014756">
    <property type="entry name" value="Ig_E-set"/>
</dbReference>
<comment type="caution">
    <text evidence="11">The sequence shown here is derived from an EMBL/GenBank/DDBJ whole genome shotgun (WGS) entry which is preliminary data.</text>
</comment>
<evidence type="ECO:0000313" key="11">
    <source>
        <dbReference type="EMBL" id="MBB0232052.1"/>
    </source>
</evidence>
<dbReference type="SUPFAM" id="SSF48208">
    <property type="entry name" value="Six-hairpin glycosidases"/>
    <property type="match status" value="1"/>
</dbReference>
<comment type="similarity">
    <text evidence="1">Belongs to the glycosyl hydrolase 9 (cellulase E) family.</text>
</comment>
<dbReference type="SUPFAM" id="SSF81296">
    <property type="entry name" value="E set domains"/>
    <property type="match status" value="1"/>
</dbReference>
<keyword evidence="4" id="KW-0119">Carbohydrate metabolism</keyword>
<protein>
    <recommendedName>
        <fullName evidence="13">Endoglucanase</fullName>
    </recommendedName>
</protein>
<feature type="domain" description="CBM2" evidence="10">
    <location>
        <begin position="711"/>
        <end position="821"/>
    </location>
</feature>
<dbReference type="PROSITE" id="PS51173">
    <property type="entry name" value="CBM2"/>
    <property type="match status" value="1"/>
</dbReference>
<reference evidence="12" key="1">
    <citation type="submission" date="2019-10" db="EMBL/GenBank/DDBJ databases">
        <title>Streptomyces sp. nov., a novel actinobacterium isolated from alkaline environment.</title>
        <authorList>
            <person name="Golinska P."/>
        </authorList>
    </citation>
    <scope>NUCLEOTIDE SEQUENCE [LARGE SCALE GENOMIC DNA]</scope>
    <source>
        <strain evidence="12">DSM 42108</strain>
    </source>
</reference>
<dbReference type="Pfam" id="PF00041">
    <property type="entry name" value="fn3"/>
    <property type="match status" value="1"/>
</dbReference>
<feature type="region of interest" description="Disordered" evidence="7">
    <location>
        <begin position="336"/>
        <end position="357"/>
    </location>
</feature>
<evidence type="ECO:0000313" key="12">
    <source>
        <dbReference type="Proteomes" id="UP000530234"/>
    </source>
</evidence>
<evidence type="ECO:0000256" key="2">
    <source>
        <dbReference type="ARBA" id="ARBA00022729"/>
    </source>
</evidence>
<dbReference type="EMBL" id="VKHS01000737">
    <property type="protein sequence ID" value="MBB0232052.1"/>
    <property type="molecule type" value="Genomic_DNA"/>
</dbReference>
<evidence type="ECO:0000259" key="10">
    <source>
        <dbReference type="PROSITE" id="PS51173"/>
    </source>
</evidence>
<keyword evidence="5" id="KW-0326">Glycosidase</keyword>
<feature type="compositionally biased region" description="Polar residues" evidence="7">
    <location>
        <begin position="544"/>
        <end position="554"/>
    </location>
</feature>
<dbReference type="Proteomes" id="UP000530234">
    <property type="component" value="Unassembled WGS sequence"/>
</dbReference>
<keyword evidence="2 8" id="KW-0732">Signal</keyword>
<evidence type="ECO:0000256" key="1">
    <source>
        <dbReference type="ARBA" id="ARBA00007072"/>
    </source>
</evidence>
<keyword evidence="6" id="KW-0624">Polysaccharide degradation</keyword>
<dbReference type="PANTHER" id="PTHR22298">
    <property type="entry name" value="ENDO-1,4-BETA-GLUCANASE"/>
    <property type="match status" value="1"/>
</dbReference>